<dbReference type="NCBIfam" id="TIGR00231">
    <property type="entry name" value="small_GTP"/>
    <property type="match status" value="1"/>
</dbReference>
<dbReference type="PANTHER" id="PTHR43261:SF1">
    <property type="entry name" value="RIBOSOME-RELEASING FACTOR 2, MITOCHONDRIAL"/>
    <property type="match status" value="1"/>
</dbReference>
<evidence type="ECO:0000256" key="3">
    <source>
        <dbReference type="ARBA" id="ARBA00022946"/>
    </source>
</evidence>
<dbReference type="FunFam" id="3.30.230.10:FF:000033">
    <property type="entry name" value="Ribosome-releasing factor 2, mitochondrial"/>
    <property type="match status" value="1"/>
</dbReference>
<proteinExistence type="predicted"/>
<evidence type="ECO:0000313" key="9">
    <source>
        <dbReference type="Proteomes" id="UP000887568"/>
    </source>
</evidence>
<dbReference type="Gene3D" id="2.40.30.10">
    <property type="entry name" value="Translation factors"/>
    <property type="match status" value="1"/>
</dbReference>
<dbReference type="FunFam" id="3.40.50.300:FF:000514">
    <property type="entry name" value="Ribosome-releasing factor 2, mitochondrial"/>
    <property type="match status" value="1"/>
</dbReference>
<dbReference type="PROSITE" id="PS51722">
    <property type="entry name" value="G_TR_2"/>
    <property type="match status" value="1"/>
</dbReference>
<name>A0A914BKD6_PATMI</name>
<dbReference type="InterPro" id="IPR041095">
    <property type="entry name" value="EFG_II"/>
</dbReference>
<evidence type="ECO:0000256" key="5">
    <source>
        <dbReference type="ARBA" id="ARBA00023134"/>
    </source>
</evidence>
<dbReference type="EnsemblMetazoa" id="XM_038220452.1">
    <property type="protein sequence ID" value="XP_038076380.1"/>
    <property type="gene ID" value="LOC119744507"/>
</dbReference>
<evidence type="ECO:0000256" key="1">
    <source>
        <dbReference type="ARBA" id="ARBA00022741"/>
    </source>
</evidence>
<dbReference type="InterPro" id="IPR009000">
    <property type="entry name" value="Transl_B-barrel_sf"/>
</dbReference>
<dbReference type="SUPFAM" id="SSF54211">
    <property type="entry name" value="Ribosomal protein S5 domain 2-like"/>
    <property type="match status" value="1"/>
</dbReference>
<dbReference type="CDD" id="cd03713">
    <property type="entry name" value="EFG_mtEFG_C"/>
    <property type="match status" value="1"/>
</dbReference>
<dbReference type="Pfam" id="PF00679">
    <property type="entry name" value="EFG_C"/>
    <property type="match status" value="1"/>
</dbReference>
<dbReference type="Gene3D" id="3.30.230.10">
    <property type="match status" value="1"/>
</dbReference>
<organism evidence="8 9">
    <name type="scientific">Patiria miniata</name>
    <name type="common">Bat star</name>
    <name type="synonym">Asterina miniata</name>
    <dbReference type="NCBI Taxonomy" id="46514"/>
    <lineage>
        <taxon>Eukaryota</taxon>
        <taxon>Metazoa</taxon>
        <taxon>Echinodermata</taxon>
        <taxon>Eleutherozoa</taxon>
        <taxon>Asterozoa</taxon>
        <taxon>Asteroidea</taxon>
        <taxon>Valvatacea</taxon>
        <taxon>Valvatida</taxon>
        <taxon>Asterinidae</taxon>
        <taxon>Patiria</taxon>
    </lineage>
</organism>
<dbReference type="GO" id="GO:0003924">
    <property type="term" value="F:GTPase activity"/>
    <property type="evidence" value="ECO:0007669"/>
    <property type="project" value="InterPro"/>
</dbReference>
<dbReference type="InterPro" id="IPR005517">
    <property type="entry name" value="Transl_elong_EFG/EF2_IV"/>
</dbReference>
<keyword evidence="5" id="KW-0342">GTP-binding</keyword>
<dbReference type="InterPro" id="IPR014721">
    <property type="entry name" value="Ribsml_uS5_D2-typ_fold_subgr"/>
</dbReference>
<keyword evidence="4" id="KW-0496">Mitochondrion</keyword>
<dbReference type="FunFam" id="3.30.70.240:FF:000001">
    <property type="entry name" value="Elongation factor G"/>
    <property type="match status" value="1"/>
</dbReference>
<evidence type="ECO:0000256" key="2">
    <source>
        <dbReference type="ARBA" id="ARBA00022917"/>
    </source>
</evidence>
<dbReference type="RefSeq" id="XP_038076380.1">
    <property type="nucleotide sequence ID" value="XM_038220452.1"/>
</dbReference>
<dbReference type="CDD" id="cd01886">
    <property type="entry name" value="EF-G"/>
    <property type="match status" value="1"/>
</dbReference>
<keyword evidence="9" id="KW-1185">Reference proteome</keyword>
<dbReference type="SUPFAM" id="SSF52540">
    <property type="entry name" value="P-loop containing nucleoside triphosphate hydrolases"/>
    <property type="match status" value="1"/>
</dbReference>
<dbReference type="GeneID" id="119744507"/>
<dbReference type="Pfam" id="PF22042">
    <property type="entry name" value="EF-G_D2"/>
    <property type="match status" value="1"/>
</dbReference>
<dbReference type="InterPro" id="IPR027417">
    <property type="entry name" value="P-loop_NTPase"/>
</dbReference>
<dbReference type="InterPro" id="IPR000795">
    <property type="entry name" value="T_Tr_GTP-bd_dom"/>
</dbReference>
<dbReference type="AlphaFoldDB" id="A0A914BKD6"/>
<dbReference type="CTD" id="84340"/>
<evidence type="ECO:0000313" key="8">
    <source>
        <dbReference type="EnsemblMetazoa" id="XP_038076380.1"/>
    </source>
</evidence>
<dbReference type="InterPro" id="IPR031157">
    <property type="entry name" value="G_TR_CS"/>
</dbReference>
<sequence>MASRLLWRSVALKCCQCGRPFQSRHWTARDAPFFLLRNMNSVQRTSISLNATKSSPGVDMSRIRNIGIMAHIDAGKTTTTERMLYYSGTTKHLGDVDDGDTVTDYMPQERDRGITITSASVTFFWKDHRINLIDTPGHVDFTVEVERSLRVLDGAIAVFDASQGVEAQTLTVWRQANRYGIPRLAFLNKMDKVNADFGFCLASIQDKLHALPVPLQMPIGHHRSFSGVIDIIAMETVTWQPKATVDAGQTYTREAITEQNDAKLWLRASDARIGLIEQLMDLDEDFAEAILNQDEIDFNKVSSEMIMSAVRRLTLDQKIVPVLCGSSLKNKGVQLLMDAVNDYLPAPHERQQEIVHLYGKDLCAYAFKIVHDKQRGALVFLRVYSGSLKPQSAIYNANRNCTERISRLLWVLADNHREVQSISAGNIAVAVGMKQTVTGDTLVSSKSALNAATRVLKRQGKSSNDPSDVDRVPVLGSLDVPEPVFFCTIEPASQAYQADLEKALQCLQREDPSLRVRTDVDTGQTILSGMGELHLEIILDRIQKEYKIDAEVGPLQISYRERITQEATQQTTLDRTIGTQHHLATIRLLVQPKHDSSEPVTFGLSSDLSAEHCGIEVVEAVRNGVMSACQQGPVIGFPVIDMHIRLESVETSPGTAPAMVSACASQCLHSALRVTACQILEPMMNLEIVTSEGRLGDVLGDLNSRRGQVVAIETRDDSRVLVARTPLSEMMGYSTSLRSLTSGTATFSLEFSNYEPVDRTEQDKIIKRLTGF</sequence>
<dbReference type="SMART" id="SM00889">
    <property type="entry name" value="EFG_IV"/>
    <property type="match status" value="1"/>
</dbReference>
<dbReference type="InterPro" id="IPR035647">
    <property type="entry name" value="EFG_III/V"/>
</dbReference>
<protein>
    <recommendedName>
        <fullName evidence="6">Elongation factor G2</fullName>
    </recommendedName>
</protein>
<keyword evidence="2" id="KW-0648">Protein biosynthesis</keyword>
<evidence type="ECO:0000256" key="4">
    <source>
        <dbReference type="ARBA" id="ARBA00023128"/>
    </source>
</evidence>
<dbReference type="InterPro" id="IPR000640">
    <property type="entry name" value="EFG_V-like"/>
</dbReference>
<dbReference type="GO" id="GO:0005525">
    <property type="term" value="F:GTP binding"/>
    <property type="evidence" value="ECO:0007669"/>
    <property type="project" value="UniProtKB-KW"/>
</dbReference>
<feature type="domain" description="Tr-type G" evidence="7">
    <location>
        <begin position="61"/>
        <end position="348"/>
    </location>
</feature>
<dbReference type="InterPro" id="IPR053905">
    <property type="entry name" value="EF-G-like_DII"/>
</dbReference>
<reference evidence="8" key="1">
    <citation type="submission" date="2022-11" db="UniProtKB">
        <authorList>
            <consortium name="EnsemblMetazoa"/>
        </authorList>
    </citation>
    <scope>IDENTIFICATION</scope>
</reference>
<dbReference type="SMART" id="SM00838">
    <property type="entry name" value="EFG_C"/>
    <property type="match status" value="1"/>
</dbReference>
<dbReference type="OMA" id="GPQFTFP"/>
<dbReference type="SUPFAM" id="SSF54980">
    <property type="entry name" value="EF-G C-terminal domain-like"/>
    <property type="match status" value="2"/>
</dbReference>
<dbReference type="Proteomes" id="UP000887568">
    <property type="component" value="Unplaced"/>
</dbReference>
<dbReference type="FunFam" id="3.30.70.870:FF:000005">
    <property type="entry name" value="Ribosome-releasing factor 2, mitochondrial"/>
    <property type="match status" value="1"/>
</dbReference>
<dbReference type="Gene3D" id="3.30.70.240">
    <property type="match status" value="1"/>
</dbReference>
<dbReference type="CDD" id="cd16262">
    <property type="entry name" value="EFG_III"/>
    <property type="match status" value="1"/>
</dbReference>
<dbReference type="Pfam" id="PF14492">
    <property type="entry name" value="EFG_III"/>
    <property type="match status" value="1"/>
</dbReference>
<dbReference type="PROSITE" id="PS00301">
    <property type="entry name" value="G_TR_1"/>
    <property type="match status" value="1"/>
</dbReference>
<dbReference type="InterPro" id="IPR009022">
    <property type="entry name" value="EFG_III"/>
</dbReference>
<dbReference type="Pfam" id="PF00009">
    <property type="entry name" value="GTP_EFTU"/>
    <property type="match status" value="1"/>
</dbReference>
<dbReference type="PANTHER" id="PTHR43261">
    <property type="entry name" value="TRANSLATION ELONGATION FACTOR G-RELATED"/>
    <property type="match status" value="1"/>
</dbReference>
<dbReference type="Gene3D" id="3.40.50.300">
    <property type="entry name" value="P-loop containing nucleotide triphosphate hydrolases"/>
    <property type="match status" value="1"/>
</dbReference>
<dbReference type="PRINTS" id="PR00315">
    <property type="entry name" value="ELONGATNFCT"/>
</dbReference>
<dbReference type="InterPro" id="IPR005225">
    <property type="entry name" value="Small_GTP-bd"/>
</dbReference>
<keyword evidence="3" id="KW-0809">Transit peptide</keyword>
<dbReference type="InterPro" id="IPR020568">
    <property type="entry name" value="Ribosomal_Su5_D2-typ_SF"/>
</dbReference>
<dbReference type="Pfam" id="PF03764">
    <property type="entry name" value="EFG_IV"/>
    <property type="match status" value="1"/>
</dbReference>
<dbReference type="GO" id="GO:0005759">
    <property type="term" value="C:mitochondrial matrix"/>
    <property type="evidence" value="ECO:0007669"/>
    <property type="project" value="UniProtKB-ARBA"/>
</dbReference>
<dbReference type="OrthoDB" id="198619at2759"/>
<dbReference type="SUPFAM" id="SSF50447">
    <property type="entry name" value="Translation proteins"/>
    <property type="match status" value="1"/>
</dbReference>
<accession>A0A914BKD6</accession>
<evidence type="ECO:0000256" key="6">
    <source>
        <dbReference type="ARBA" id="ARBA00081524"/>
    </source>
</evidence>
<dbReference type="InterPro" id="IPR035649">
    <property type="entry name" value="EFG_V"/>
</dbReference>
<dbReference type="GO" id="GO:0032790">
    <property type="term" value="P:ribosome disassembly"/>
    <property type="evidence" value="ECO:0007669"/>
    <property type="project" value="TreeGrafter"/>
</dbReference>
<dbReference type="Gene3D" id="3.30.70.870">
    <property type="entry name" value="Elongation Factor G (Translational Gtpase), domain 3"/>
    <property type="match status" value="1"/>
</dbReference>
<dbReference type="GO" id="GO:0032543">
    <property type="term" value="P:mitochondrial translation"/>
    <property type="evidence" value="ECO:0007669"/>
    <property type="project" value="TreeGrafter"/>
</dbReference>
<evidence type="ECO:0000259" key="7">
    <source>
        <dbReference type="PROSITE" id="PS51722"/>
    </source>
</evidence>
<keyword evidence="1" id="KW-0547">Nucleotide-binding</keyword>